<dbReference type="RefSeq" id="WP_063820661.1">
    <property type="nucleotide sequence ID" value="NZ_JBIRUQ010000006.1"/>
</dbReference>
<feature type="domain" description="SCO6045-like C-terminal" evidence="1">
    <location>
        <begin position="9"/>
        <end position="90"/>
    </location>
</feature>
<name>A0ABW7TS23_9NOCA</name>
<keyword evidence="3" id="KW-1185">Reference proteome</keyword>
<gene>
    <name evidence="2" type="ORF">ACH4WX_24270</name>
</gene>
<sequence length="122" mass="13149">MTEPGSGLAERQAALVRALVAGGPVPPGFDPVTVQATAEALLRKRARETAVHYPALVHATGPDFTARYIDWARGRPKATTVADALAFARDNGVQWPPEPQPSGGRTMLLSRFRRMLSGCRSR</sequence>
<accession>A0ABW7TS23</accession>
<dbReference type="InterPro" id="IPR058711">
    <property type="entry name" value="SCO6045-like_C"/>
</dbReference>
<reference evidence="2 3" key="1">
    <citation type="submission" date="2024-10" db="EMBL/GenBank/DDBJ databases">
        <title>The Natural Products Discovery Center: Release of the First 8490 Sequenced Strains for Exploring Actinobacteria Biosynthetic Diversity.</title>
        <authorList>
            <person name="Kalkreuter E."/>
            <person name="Kautsar S.A."/>
            <person name="Yang D."/>
            <person name="Bader C.D."/>
            <person name="Teijaro C.N."/>
            <person name="Fluegel L."/>
            <person name="Davis C.M."/>
            <person name="Simpson J.R."/>
            <person name="Lauterbach L."/>
            <person name="Steele A.D."/>
            <person name="Gui C."/>
            <person name="Meng S."/>
            <person name="Li G."/>
            <person name="Viehrig K."/>
            <person name="Ye F."/>
            <person name="Su P."/>
            <person name="Kiefer A.F."/>
            <person name="Nichols A."/>
            <person name="Cepeda A.J."/>
            <person name="Yan W."/>
            <person name="Fan B."/>
            <person name="Jiang Y."/>
            <person name="Adhikari A."/>
            <person name="Zheng C.-J."/>
            <person name="Schuster L."/>
            <person name="Cowan T.M."/>
            <person name="Smanski M.J."/>
            <person name="Chevrette M.G."/>
            <person name="De Carvalho L.P.S."/>
            <person name="Shen B."/>
        </authorList>
    </citation>
    <scope>NUCLEOTIDE SEQUENCE [LARGE SCALE GENOMIC DNA]</scope>
    <source>
        <strain evidence="2 3">NPDC020568</strain>
    </source>
</reference>
<organism evidence="2 3">
    <name type="scientific">Nocardia carnea</name>
    <dbReference type="NCBI Taxonomy" id="37328"/>
    <lineage>
        <taxon>Bacteria</taxon>
        <taxon>Bacillati</taxon>
        <taxon>Actinomycetota</taxon>
        <taxon>Actinomycetes</taxon>
        <taxon>Mycobacteriales</taxon>
        <taxon>Nocardiaceae</taxon>
        <taxon>Nocardia</taxon>
    </lineage>
</organism>
<dbReference type="Pfam" id="PF26136">
    <property type="entry name" value="SCO6045_C"/>
    <property type="match status" value="1"/>
</dbReference>
<protein>
    <recommendedName>
        <fullName evidence="1">SCO6045-like C-terminal domain-containing protein</fullName>
    </recommendedName>
</protein>
<dbReference type="Proteomes" id="UP001611263">
    <property type="component" value="Unassembled WGS sequence"/>
</dbReference>
<dbReference type="GeneID" id="93507772"/>
<evidence type="ECO:0000313" key="2">
    <source>
        <dbReference type="EMBL" id="MFI1463847.1"/>
    </source>
</evidence>
<proteinExistence type="predicted"/>
<comment type="caution">
    <text evidence="2">The sequence shown here is derived from an EMBL/GenBank/DDBJ whole genome shotgun (WGS) entry which is preliminary data.</text>
</comment>
<evidence type="ECO:0000313" key="3">
    <source>
        <dbReference type="Proteomes" id="UP001611263"/>
    </source>
</evidence>
<evidence type="ECO:0000259" key="1">
    <source>
        <dbReference type="Pfam" id="PF26136"/>
    </source>
</evidence>
<dbReference type="EMBL" id="JBIRUQ010000006">
    <property type="protein sequence ID" value="MFI1463847.1"/>
    <property type="molecule type" value="Genomic_DNA"/>
</dbReference>